<accession>A0A6I1MQN7</accession>
<dbReference type="InterPro" id="IPR002123">
    <property type="entry name" value="Plipid/glycerol_acylTrfase"/>
</dbReference>
<keyword evidence="5" id="KW-1185">Reference proteome</keyword>
<protein>
    <submittedName>
        <fullName evidence="4">1-acyl-sn-glycerol-3-phosphate acyltransferase</fullName>
    </submittedName>
</protein>
<evidence type="ECO:0000259" key="3">
    <source>
        <dbReference type="SMART" id="SM00563"/>
    </source>
</evidence>
<evidence type="ECO:0000256" key="1">
    <source>
        <dbReference type="ARBA" id="ARBA00022679"/>
    </source>
</evidence>
<dbReference type="Pfam" id="PF01553">
    <property type="entry name" value="Acyltransferase"/>
    <property type="match status" value="1"/>
</dbReference>
<dbReference type="GO" id="GO:0006654">
    <property type="term" value="P:phosphatidic acid biosynthetic process"/>
    <property type="evidence" value="ECO:0007669"/>
    <property type="project" value="TreeGrafter"/>
</dbReference>
<dbReference type="Proteomes" id="UP000430345">
    <property type="component" value="Unassembled WGS sequence"/>
</dbReference>
<keyword evidence="1 4" id="KW-0808">Transferase</keyword>
<name>A0A6I1MQN7_9CLOT</name>
<dbReference type="CDD" id="cd07989">
    <property type="entry name" value="LPLAT_AGPAT-like"/>
    <property type="match status" value="1"/>
</dbReference>
<gene>
    <name evidence="4" type="ORF">GBZ86_05365</name>
</gene>
<dbReference type="AlphaFoldDB" id="A0A6I1MQN7"/>
<dbReference type="SUPFAM" id="SSF69593">
    <property type="entry name" value="Glycerol-3-phosphate (1)-acyltransferase"/>
    <property type="match status" value="1"/>
</dbReference>
<keyword evidence="2 4" id="KW-0012">Acyltransferase</keyword>
<organism evidence="4 5">
    <name type="scientific">Clostridium tarantellae</name>
    <dbReference type="NCBI Taxonomy" id="39493"/>
    <lineage>
        <taxon>Bacteria</taxon>
        <taxon>Bacillati</taxon>
        <taxon>Bacillota</taxon>
        <taxon>Clostridia</taxon>
        <taxon>Eubacteriales</taxon>
        <taxon>Clostridiaceae</taxon>
        <taxon>Clostridium</taxon>
    </lineage>
</organism>
<dbReference type="PANTHER" id="PTHR10434:SF40">
    <property type="entry name" value="1-ACYL-SN-GLYCEROL-3-PHOSPHATE ACYLTRANSFERASE"/>
    <property type="match status" value="1"/>
</dbReference>
<dbReference type="RefSeq" id="WP_152888491.1">
    <property type="nucleotide sequence ID" value="NZ_WHJC01000046.1"/>
</dbReference>
<evidence type="ECO:0000313" key="4">
    <source>
        <dbReference type="EMBL" id="MPQ43191.1"/>
    </source>
</evidence>
<proteinExistence type="predicted"/>
<evidence type="ECO:0000256" key="2">
    <source>
        <dbReference type="ARBA" id="ARBA00023315"/>
    </source>
</evidence>
<dbReference type="OrthoDB" id="9803035at2"/>
<dbReference type="PANTHER" id="PTHR10434">
    <property type="entry name" value="1-ACYL-SN-GLYCEROL-3-PHOSPHATE ACYLTRANSFERASE"/>
    <property type="match status" value="1"/>
</dbReference>
<dbReference type="GO" id="GO:0003841">
    <property type="term" value="F:1-acylglycerol-3-phosphate O-acyltransferase activity"/>
    <property type="evidence" value="ECO:0007669"/>
    <property type="project" value="TreeGrafter"/>
</dbReference>
<reference evidence="4 5" key="1">
    <citation type="submission" date="2019-10" db="EMBL/GenBank/DDBJ databases">
        <title>The Genome Sequence of Clostridium tarantellae Isolated from Fish Brain.</title>
        <authorList>
            <person name="Bano L."/>
            <person name="Kiel M."/>
            <person name="Sales G."/>
            <person name="Doxey A.C."/>
            <person name="Mansfield M.J."/>
            <person name="Schiavone M."/>
            <person name="Rossetto O."/>
            <person name="Pirazzini M."/>
            <person name="Dobrindt U."/>
            <person name="Montecucco C."/>
        </authorList>
    </citation>
    <scope>NUCLEOTIDE SEQUENCE [LARGE SCALE GENOMIC DNA]</scope>
    <source>
        <strain evidence="4 5">DSM 3997</strain>
    </source>
</reference>
<sequence length="233" mass="25866">MFARIAANALIKLPDSIFMPLAGKLVNGLLDKYADLKVEGLEELKSEKGPFIFIGNHLSNSDGLIANKVLQKYYDPYFIAGVKLNDKSLTSLGTRLVKTINITPNSADRQSLNKIVKEMKAGNSIVIFPEGTRSRTGKMIEGKKGVLLIARLTKAKIVPFAMTGTEKLMPINDKNMGAEKFHNSEVNFKIGKPITLPPKEKDEDKQTYDERALTYLMKSIANLLPKSYRGVYS</sequence>
<evidence type="ECO:0000313" key="5">
    <source>
        <dbReference type="Proteomes" id="UP000430345"/>
    </source>
</evidence>
<dbReference type="SMART" id="SM00563">
    <property type="entry name" value="PlsC"/>
    <property type="match status" value="1"/>
</dbReference>
<comment type="caution">
    <text evidence="4">The sequence shown here is derived from an EMBL/GenBank/DDBJ whole genome shotgun (WGS) entry which is preliminary data.</text>
</comment>
<feature type="domain" description="Phospholipid/glycerol acyltransferase" evidence="3">
    <location>
        <begin position="51"/>
        <end position="165"/>
    </location>
</feature>
<dbReference type="EMBL" id="WHJC01000046">
    <property type="protein sequence ID" value="MPQ43191.1"/>
    <property type="molecule type" value="Genomic_DNA"/>
</dbReference>